<dbReference type="AlphaFoldDB" id="A0A0D0CN20"/>
<reference evidence="2 3" key="1">
    <citation type="submission" date="2014-04" db="EMBL/GenBank/DDBJ databases">
        <authorList>
            <consortium name="DOE Joint Genome Institute"/>
            <person name="Kuo A."/>
            <person name="Kohler A."/>
            <person name="Jargeat P."/>
            <person name="Nagy L.G."/>
            <person name="Floudas D."/>
            <person name="Copeland A."/>
            <person name="Barry K.W."/>
            <person name="Cichocki N."/>
            <person name="Veneault-Fourrey C."/>
            <person name="LaButti K."/>
            <person name="Lindquist E.A."/>
            <person name="Lipzen A."/>
            <person name="Lundell T."/>
            <person name="Morin E."/>
            <person name="Murat C."/>
            <person name="Sun H."/>
            <person name="Tunlid A."/>
            <person name="Henrissat B."/>
            <person name="Grigoriev I.V."/>
            <person name="Hibbett D.S."/>
            <person name="Martin F."/>
            <person name="Nordberg H.P."/>
            <person name="Cantor M.N."/>
            <person name="Hua S.X."/>
        </authorList>
    </citation>
    <scope>NUCLEOTIDE SEQUENCE [LARGE SCALE GENOMIC DNA]</scope>
    <source>
        <strain evidence="2 3">Ve08.2h10</strain>
    </source>
</reference>
<sequence>MSLLAHFQLNQGLALSTSSNGQPETEAQAGGSQSEATTDGTWQVPAHATSLSPPPESPHTQRRPHSPSADTDLEDPVRVLKQQKQYAAGLCSKFNLPDDSLQDFTGQDLAMMLIHIQATLLKFESSREKEDALLFIKSDEFKLIMKDRLCTCLLLPNLTGYLHDLPENIWAFAKKNLLVFKIPAKALEDPKMAEKIDTLIKDVLTKQCAQIKSKIIAGIKAKSHISVLTRTLSPSGVYEITTHHWACTSFLRACLISFNELISESMAAKVVDQQKNNPEGVPTNAVQQVSHTEESADPDAEDSEARYWKDMEFWEYVDCLLADISDEIMEKDLDAVGHRKELDT</sequence>
<dbReference type="STRING" id="930991.A0A0D0CN20"/>
<evidence type="ECO:0000313" key="2">
    <source>
        <dbReference type="EMBL" id="KIK76698.1"/>
    </source>
</evidence>
<dbReference type="InParanoid" id="A0A0D0CN20"/>
<reference evidence="3" key="2">
    <citation type="submission" date="2015-01" db="EMBL/GenBank/DDBJ databases">
        <title>Evolutionary Origins and Diversification of the Mycorrhizal Mutualists.</title>
        <authorList>
            <consortium name="DOE Joint Genome Institute"/>
            <consortium name="Mycorrhizal Genomics Consortium"/>
            <person name="Kohler A."/>
            <person name="Kuo A."/>
            <person name="Nagy L.G."/>
            <person name="Floudas D."/>
            <person name="Copeland A."/>
            <person name="Barry K.W."/>
            <person name="Cichocki N."/>
            <person name="Veneault-Fourrey C."/>
            <person name="LaButti K."/>
            <person name="Lindquist E.A."/>
            <person name="Lipzen A."/>
            <person name="Lundell T."/>
            <person name="Morin E."/>
            <person name="Murat C."/>
            <person name="Riley R."/>
            <person name="Ohm R."/>
            <person name="Sun H."/>
            <person name="Tunlid A."/>
            <person name="Henrissat B."/>
            <person name="Grigoriev I.V."/>
            <person name="Hibbett D.S."/>
            <person name="Martin F."/>
        </authorList>
    </citation>
    <scope>NUCLEOTIDE SEQUENCE [LARGE SCALE GENOMIC DNA]</scope>
    <source>
        <strain evidence="3">Ve08.2h10</strain>
    </source>
</reference>
<dbReference type="OrthoDB" id="3177248at2759"/>
<dbReference type="Proteomes" id="UP000054538">
    <property type="component" value="Unassembled WGS sequence"/>
</dbReference>
<evidence type="ECO:0000313" key="3">
    <source>
        <dbReference type="Proteomes" id="UP000054538"/>
    </source>
</evidence>
<feature type="region of interest" description="Disordered" evidence="1">
    <location>
        <begin position="15"/>
        <end position="75"/>
    </location>
</feature>
<proteinExistence type="predicted"/>
<evidence type="ECO:0000256" key="1">
    <source>
        <dbReference type="SAM" id="MobiDB-lite"/>
    </source>
</evidence>
<gene>
    <name evidence="2" type="ORF">PAXRUDRAFT_18012</name>
</gene>
<accession>A0A0D0CN20</accession>
<organism evidence="2 3">
    <name type="scientific">Paxillus rubicundulus Ve08.2h10</name>
    <dbReference type="NCBI Taxonomy" id="930991"/>
    <lineage>
        <taxon>Eukaryota</taxon>
        <taxon>Fungi</taxon>
        <taxon>Dikarya</taxon>
        <taxon>Basidiomycota</taxon>
        <taxon>Agaricomycotina</taxon>
        <taxon>Agaricomycetes</taxon>
        <taxon>Agaricomycetidae</taxon>
        <taxon>Boletales</taxon>
        <taxon>Paxilineae</taxon>
        <taxon>Paxillaceae</taxon>
        <taxon>Paxillus</taxon>
    </lineage>
</organism>
<keyword evidence="3" id="KW-1185">Reference proteome</keyword>
<feature type="region of interest" description="Disordered" evidence="1">
    <location>
        <begin position="273"/>
        <end position="302"/>
    </location>
</feature>
<dbReference type="EMBL" id="KN827342">
    <property type="protein sequence ID" value="KIK76698.1"/>
    <property type="molecule type" value="Genomic_DNA"/>
</dbReference>
<dbReference type="HOGENOM" id="CLU_059051_0_0_1"/>
<name>A0A0D0CN20_9AGAM</name>
<feature type="compositionally biased region" description="Polar residues" evidence="1">
    <location>
        <begin position="15"/>
        <end position="41"/>
    </location>
</feature>
<protein>
    <submittedName>
        <fullName evidence="2">Uncharacterized protein</fullName>
    </submittedName>
</protein>